<evidence type="ECO:0000313" key="2">
    <source>
        <dbReference type="Proteomes" id="UP001153404"/>
    </source>
</evidence>
<dbReference type="CDD" id="cd07067">
    <property type="entry name" value="HP_PGM_like"/>
    <property type="match status" value="1"/>
</dbReference>
<dbReference type="Proteomes" id="UP001153404">
    <property type="component" value="Unassembled WGS sequence"/>
</dbReference>
<dbReference type="Gene3D" id="3.40.50.1240">
    <property type="entry name" value="Phosphoglycerate mutase-like"/>
    <property type="match status" value="1"/>
</dbReference>
<dbReference type="InterPro" id="IPR029033">
    <property type="entry name" value="His_PPase_superfam"/>
</dbReference>
<reference evidence="1" key="1">
    <citation type="submission" date="2022-10" db="EMBL/GenBank/DDBJ databases">
        <title>Comparative genomic analysis of Cohnella hashimotonis sp. nov., isolated from the International Space Station.</title>
        <authorList>
            <person name="Simpson A."/>
            <person name="Venkateswaran K."/>
        </authorList>
    </citation>
    <scope>NUCLEOTIDE SEQUENCE</scope>
    <source>
        <strain evidence="1">DSM 28161</strain>
    </source>
</reference>
<dbReference type="EMBL" id="JAPDIA010000001">
    <property type="protein sequence ID" value="MDG0808039.1"/>
    <property type="molecule type" value="Genomic_DNA"/>
</dbReference>
<protein>
    <submittedName>
        <fullName evidence="1">Histidine phosphatase family protein</fullName>
    </submittedName>
</protein>
<keyword evidence="2" id="KW-1185">Reference proteome</keyword>
<sequence>MRHAESPFIEGMERTRGLSDNGKIDAERIVSLLAAEGIDLFISSPFERAIQTIKPLADACEKDITIIEDLRERQIGVFQEGTFKDAKREVYRDFNFAFEDGESSDNAQKKSDRSA</sequence>
<dbReference type="InterPro" id="IPR013078">
    <property type="entry name" value="His_Pase_superF_clade-1"/>
</dbReference>
<dbReference type="AlphaFoldDB" id="A0A9X4KN83"/>
<evidence type="ECO:0000313" key="1">
    <source>
        <dbReference type="EMBL" id="MDG0808039.1"/>
    </source>
</evidence>
<organism evidence="1 2">
    <name type="scientific">Cohnella rhizosphaerae</name>
    <dbReference type="NCBI Taxonomy" id="1457232"/>
    <lineage>
        <taxon>Bacteria</taxon>
        <taxon>Bacillati</taxon>
        <taxon>Bacillota</taxon>
        <taxon>Bacilli</taxon>
        <taxon>Bacillales</taxon>
        <taxon>Paenibacillaceae</taxon>
        <taxon>Cohnella</taxon>
    </lineage>
</organism>
<dbReference type="RefSeq" id="WP_277528239.1">
    <property type="nucleotide sequence ID" value="NZ_JAPDIA010000001.1"/>
</dbReference>
<accession>A0A9X4KN83</accession>
<name>A0A9X4KN83_9BACL</name>
<proteinExistence type="predicted"/>
<dbReference type="Pfam" id="PF00300">
    <property type="entry name" value="His_Phos_1"/>
    <property type="match status" value="1"/>
</dbReference>
<comment type="caution">
    <text evidence="1">The sequence shown here is derived from an EMBL/GenBank/DDBJ whole genome shotgun (WGS) entry which is preliminary data.</text>
</comment>
<gene>
    <name evidence="1" type="ORF">OMP40_00425</name>
</gene>
<dbReference type="SUPFAM" id="SSF53254">
    <property type="entry name" value="Phosphoglycerate mutase-like"/>
    <property type="match status" value="1"/>
</dbReference>